<dbReference type="InterPro" id="IPR032557">
    <property type="entry name" value="DUF4935"/>
</dbReference>
<organism evidence="3 4">
    <name type="scientific">Mycobacteroides franklinii</name>
    <dbReference type="NCBI Taxonomy" id="948102"/>
    <lineage>
        <taxon>Bacteria</taxon>
        <taxon>Bacillati</taxon>
        <taxon>Actinomycetota</taxon>
        <taxon>Actinomycetes</taxon>
        <taxon>Mycobacteriales</taxon>
        <taxon>Mycobacteriaceae</taxon>
        <taxon>Mycobacteroides</taxon>
    </lineage>
</organism>
<dbReference type="Proteomes" id="UP000295165">
    <property type="component" value="Unassembled WGS sequence"/>
</dbReference>
<keyword evidence="4" id="KW-1185">Reference proteome</keyword>
<evidence type="ECO:0000256" key="1">
    <source>
        <dbReference type="SAM" id="MobiDB-lite"/>
    </source>
</evidence>
<sequence>MLPVVSRWGQNDEMATIVIPDTNIFVSAPRVDIPAWSSLIEHRHDWNLRIVVPELVVIETINVLKREWLGAKHRVASINLSPFGLEHKKDEILNGIDEQIDAYETQLRERLTEIGAEITPIPPVGHLDIARRASEGRAPYTAKDKDGYRDTLIWHTVTEIARTNPDAEVWFVSANHTDFGPKPPHWTGENEGERDDCPIQFHADLRAELQDLGLAHHVRYVLSVQRLDQHIAAKFAPIDDADLTHRAQNIDISTLAAQLIDASFGLHLNPREAALPLETVLATILGAQRPLTGWRFHEGAGRGDAGWTARFAVSTEVDIAASVDDSPPSTEVQTKTLTLVGDIAVSPENEILDLTVTGGESLPDDPMRERWTRHDQLMSATGRSDQLWPRYASAAPSFSGHLPQFKFDVGSSQAISEFSRAMDLNTFNTFKPDLTTINRFTYPELSKITDSFKPDFSQLISGFQANLDTFTRGSMAQMAELLSNQNLRLAEFVSEQSTLTSGFVNWAARSRETISAETEQQKILPDNGSTDCESPDTDCETDQRHEP</sequence>
<name>A0A4R8RB59_9MYCO</name>
<dbReference type="Pfam" id="PF16289">
    <property type="entry name" value="PIN_12"/>
    <property type="match status" value="1"/>
</dbReference>
<feature type="domain" description="DUF4935" evidence="2">
    <location>
        <begin position="21"/>
        <end position="179"/>
    </location>
</feature>
<dbReference type="EMBL" id="PECC01000012">
    <property type="protein sequence ID" value="TDZ53571.1"/>
    <property type="molecule type" value="Genomic_DNA"/>
</dbReference>
<feature type="region of interest" description="Disordered" evidence="1">
    <location>
        <begin position="518"/>
        <end position="547"/>
    </location>
</feature>
<accession>A0A4R8RB59</accession>
<evidence type="ECO:0000259" key="2">
    <source>
        <dbReference type="Pfam" id="PF16289"/>
    </source>
</evidence>
<protein>
    <recommendedName>
        <fullName evidence="2">DUF4935 domain-containing protein</fullName>
    </recommendedName>
</protein>
<gene>
    <name evidence="3" type="ORF">CCUG63697_00147</name>
</gene>
<proteinExistence type="predicted"/>
<comment type="caution">
    <text evidence="3">The sequence shown here is derived from an EMBL/GenBank/DDBJ whole genome shotgun (WGS) entry which is preliminary data.</text>
</comment>
<evidence type="ECO:0000313" key="3">
    <source>
        <dbReference type="EMBL" id="TDZ53571.1"/>
    </source>
</evidence>
<evidence type="ECO:0000313" key="4">
    <source>
        <dbReference type="Proteomes" id="UP000295165"/>
    </source>
</evidence>
<reference evidence="3 4" key="1">
    <citation type="journal article" date="2019" name="Sci. Rep.">
        <title>Extended insight into the Mycobacterium chelonae-abscessus complex through whole genome sequencing of Mycobacterium salmoniphilum outbreak and Mycobacterium salmoniphilum-like strains.</title>
        <authorList>
            <person name="Behra P.R.K."/>
            <person name="Das S."/>
            <person name="Pettersson B.M.F."/>
            <person name="Shirreff L."/>
            <person name="DuCote T."/>
            <person name="Jacobsson K.G."/>
            <person name="Ennis D.G."/>
            <person name="Kirsebom L.A."/>
        </authorList>
    </citation>
    <scope>NUCLEOTIDE SEQUENCE [LARGE SCALE GENOMIC DNA]</scope>
    <source>
        <strain evidence="3 4">CCUG 63697</strain>
    </source>
</reference>
<dbReference type="AlphaFoldDB" id="A0A4R8RB59"/>